<organism evidence="1 2">
    <name type="scientific">Ruegeria profundi</name>
    <dbReference type="NCBI Taxonomy" id="1685378"/>
    <lineage>
        <taxon>Bacteria</taxon>
        <taxon>Pseudomonadati</taxon>
        <taxon>Pseudomonadota</taxon>
        <taxon>Alphaproteobacteria</taxon>
        <taxon>Rhodobacterales</taxon>
        <taxon>Roseobacteraceae</taxon>
        <taxon>Ruegeria</taxon>
    </lineage>
</organism>
<evidence type="ECO:0000313" key="1">
    <source>
        <dbReference type="EMBL" id="KUJ79748.1"/>
    </source>
</evidence>
<dbReference type="AlphaFoldDB" id="A0A0X3TVN4"/>
<keyword evidence="2" id="KW-1185">Reference proteome</keyword>
<proteinExistence type="predicted"/>
<accession>A0A0X3TVN4</accession>
<dbReference type="EMBL" id="LQBP01000003">
    <property type="protein sequence ID" value="KUJ79748.1"/>
    <property type="molecule type" value="Genomic_DNA"/>
</dbReference>
<dbReference type="Proteomes" id="UP000053690">
    <property type="component" value="Unassembled WGS sequence"/>
</dbReference>
<comment type="caution">
    <text evidence="1">The sequence shown here is derived from an EMBL/GenBank/DDBJ whole genome shotgun (WGS) entry which is preliminary data.</text>
</comment>
<dbReference type="STRING" id="1685378.AVO44_06095"/>
<evidence type="ECO:0000313" key="2">
    <source>
        <dbReference type="Proteomes" id="UP000053690"/>
    </source>
</evidence>
<reference evidence="2" key="1">
    <citation type="submission" date="2015-12" db="EMBL/GenBank/DDBJ databases">
        <authorList>
            <person name="Zhang G."/>
            <person name="Stingl U."/>
        </authorList>
    </citation>
    <scope>NUCLEOTIDE SEQUENCE [LARGE SCALE GENOMIC DNA]</scope>
    <source>
        <strain evidence="2">ZGT108</strain>
    </source>
</reference>
<protein>
    <submittedName>
        <fullName evidence="1">Uncharacterized protein</fullName>
    </submittedName>
</protein>
<gene>
    <name evidence="1" type="ORF">AVO44_06095</name>
</gene>
<name>A0A0X3TVN4_9RHOB</name>
<sequence>MVFFGLRRAASTLWLYLGGGAVPKYGAIGHLRVVRVSRVKKHVSVGGATPLTSNNQLNRVGLQFDQNSERKNMGAWVDGI</sequence>